<reference evidence="5 6" key="2">
    <citation type="journal article" date="2019" name="G3 (Bethesda)">
        <title>Hybrid Assembly of the Genome of the Entomopathogenic Nematode Steinernema carpocapsae Identifies the X-Chromosome.</title>
        <authorList>
            <person name="Serra L."/>
            <person name="Macchietto M."/>
            <person name="Macias-Munoz A."/>
            <person name="McGill C.J."/>
            <person name="Rodriguez I.M."/>
            <person name="Rodriguez B."/>
            <person name="Murad R."/>
            <person name="Mortazavi A."/>
        </authorList>
    </citation>
    <scope>NUCLEOTIDE SEQUENCE [LARGE SCALE GENOMIC DNA]</scope>
    <source>
        <strain evidence="5 6">ALL</strain>
    </source>
</reference>
<reference evidence="5 6" key="1">
    <citation type="journal article" date="2015" name="Genome Biol.">
        <title>Comparative genomics of Steinernema reveals deeply conserved gene regulatory networks.</title>
        <authorList>
            <person name="Dillman A.R."/>
            <person name="Macchietto M."/>
            <person name="Porter C.F."/>
            <person name="Rogers A."/>
            <person name="Williams B."/>
            <person name="Antoshechkin I."/>
            <person name="Lee M.M."/>
            <person name="Goodwin Z."/>
            <person name="Lu X."/>
            <person name="Lewis E.E."/>
            <person name="Goodrich-Blair H."/>
            <person name="Stock S.P."/>
            <person name="Adams B.J."/>
            <person name="Sternberg P.W."/>
            <person name="Mortazavi A."/>
        </authorList>
    </citation>
    <scope>NUCLEOTIDE SEQUENCE [LARGE SCALE GENOMIC DNA]</scope>
    <source>
        <strain evidence="5 6">ALL</strain>
    </source>
</reference>
<sequence length="404" mass="44454">MASPFLIWKPNAAAPGSLITAVRRLPSGNKSCWAVVTTDDIKSTLFLISDGSAAQIHATVSRKQRVKIVDAVFSANLWKIIVLYEDFTIFFVEPSNGQILKDIHLMHGLNNGSVATSFAMHPSGNLVAIGYTLDHSVPKKVRLRNKEQYEDYDEDEAFLHNIDLIDLRNPQVPIRTYEDLHSATVQSLQFCPTSPTILMSGGADGLVNWIDTSIEVADDGLLATNLVVSPVDHIGFVGSDAEGRLLAACVTDDSKTEFYRIVQGKTAGNLTSWSPTSDLRATRTGSWWISSAAASIRGRREHEGWQTDAQGDEHGREAVPGRRRLQGPQRIGPMRLLRRQRAESDHRGRGWKCCRPESSITGQGSGHRRGVRGDGRQRRRGGRGRLQGGGYAEGHRYEAGVTGY</sequence>
<accession>A0A4U5LWX2</accession>
<name>A0A4U5LWX2_STECR</name>
<dbReference type="SMART" id="SM00320">
    <property type="entry name" value="WD40"/>
    <property type="match status" value="1"/>
</dbReference>
<comment type="caution">
    <text evidence="5">The sequence shown here is derived from an EMBL/GenBank/DDBJ whole genome shotgun (WGS) entry which is preliminary data.</text>
</comment>
<keyword evidence="6" id="KW-1185">Reference proteome</keyword>
<feature type="region of interest" description="Disordered" evidence="4">
    <location>
        <begin position="347"/>
        <end position="404"/>
    </location>
</feature>
<evidence type="ECO:0000256" key="1">
    <source>
        <dbReference type="ARBA" id="ARBA00021125"/>
    </source>
</evidence>
<dbReference type="InterPro" id="IPR039328">
    <property type="entry name" value="WDR89"/>
</dbReference>
<dbReference type="InterPro" id="IPR036322">
    <property type="entry name" value="WD40_repeat_dom_sf"/>
</dbReference>
<protein>
    <recommendedName>
        <fullName evidence="1">WD repeat-containing protein 89</fullName>
    </recommendedName>
</protein>
<dbReference type="Proteomes" id="UP000298663">
    <property type="component" value="Unassembled WGS sequence"/>
</dbReference>
<evidence type="ECO:0000256" key="2">
    <source>
        <dbReference type="ARBA" id="ARBA00022574"/>
    </source>
</evidence>
<dbReference type="OrthoDB" id="25131at2759"/>
<evidence type="ECO:0000313" key="6">
    <source>
        <dbReference type="Proteomes" id="UP000298663"/>
    </source>
</evidence>
<dbReference type="PANTHER" id="PTHR22889:SF0">
    <property type="entry name" value="WD REPEAT-CONTAINING PROTEIN 89"/>
    <property type="match status" value="1"/>
</dbReference>
<organism evidence="5 6">
    <name type="scientific">Steinernema carpocapsae</name>
    <name type="common">Entomopathogenic nematode</name>
    <dbReference type="NCBI Taxonomy" id="34508"/>
    <lineage>
        <taxon>Eukaryota</taxon>
        <taxon>Metazoa</taxon>
        <taxon>Ecdysozoa</taxon>
        <taxon>Nematoda</taxon>
        <taxon>Chromadorea</taxon>
        <taxon>Rhabditida</taxon>
        <taxon>Tylenchina</taxon>
        <taxon>Panagrolaimomorpha</taxon>
        <taxon>Strongyloidoidea</taxon>
        <taxon>Steinernematidae</taxon>
        <taxon>Steinernema</taxon>
    </lineage>
</organism>
<dbReference type="AlphaFoldDB" id="A0A4U5LWX2"/>
<feature type="region of interest" description="Disordered" evidence="4">
    <location>
        <begin position="299"/>
        <end position="319"/>
    </location>
</feature>
<proteinExistence type="predicted"/>
<gene>
    <name evidence="5" type="ORF">L596_027917</name>
</gene>
<dbReference type="Gene3D" id="2.130.10.10">
    <property type="entry name" value="YVTN repeat-like/Quinoprotein amine dehydrogenase"/>
    <property type="match status" value="1"/>
</dbReference>
<dbReference type="PANTHER" id="PTHR22889">
    <property type="entry name" value="WD REPEAT-CONTAINING PROTEIN 89"/>
    <property type="match status" value="1"/>
</dbReference>
<evidence type="ECO:0000256" key="4">
    <source>
        <dbReference type="SAM" id="MobiDB-lite"/>
    </source>
</evidence>
<dbReference type="InterPro" id="IPR001680">
    <property type="entry name" value="WD40_rpt"/>
</dbReference>
<dbReference type="EMBL" id="AZBU02000011">
    <property type="protein sequence ID" value="TKR60714.1"/>
    <property type="molecule type" value="Genomic_DNA"/>
</dbReference>
<evidence type="ECO:0000256" key="3">
    <source>
        <dbReference type="ARBA" id="ARBA00022737"/>
    </source>
</evidence>
<keyword evidence="2" id="KW-0853">WD repeat</keyword>
<dbReference type="SUPFAM" id="SSF50978">
    <property type="entry name" value="WD40 repeat-like"/>
    <property type="match status" value="1"/>
</dbReference>
<dbReference type="STRING" id="34508.A0A4U5LWX2"/>
<keyword evidence="3" id="KW-0677">Repeat</keyword>
<evidence type="ECO:0000313" key="5">
    <source>
        <dbReference type="EMBL" id="TKR60714.1"/>
    </source>
</evidence>
<dbReference type="InterPro" id="IPR015943">
    <property type="entry name" value="WD40/YVTN_repeat-like_dom_sf"/>
</dbReference>